<evidence type="ECO:0000313" key="2">
    <source>
        <dbReference type="EMBL" id="MFD2094476.1"/>
    </source>
</evidence>
<evidence type="ECO:0000313" key="3">
    <source>
        <dbReference type="Proteomes" id="UP001597380"/>
    </source>
</evidence>
<keyword evidence="3" id="KW-1185">Reference proteome</keyword>
<dbReference type="RefSeq" id="WP_345337685.1">
    <property type="nucleotide sequence ID" value="NZ_BAABLI010000003.1"/>
</dbReference>
<dbReference type="Proteomes" id="UP001597380">
    <property type="component" value="Unassembled WGS sequence"/>
</dbReference>
<evidence type="ECO:0008006" key="4">
    <source>
        <dbReference type="Google" id="ProtNLM"/>
    </source>
</evidence>
<organism evidence="2 3">
    <name type="scientific">Corallincola platygyrae</name>
    <dbReference type="NCBI Taxonomy" id="1193278"/>
    <lineage>
        <taxon>Bacteria</taxon>
        <taxon>Pseudomonadati</taxon>
        <taxon>Pseudomonadota</taxon>
        <taxon>Gammaproteobacteria</taxon>
        <taxon>Alteromonadales</taxon>
        <taxon>Psychromonadaceae</taxon>
        <taxon>Corallincola</taxon>
    </lineage>
</organism>
<name>A0ABW4XG64_9GAMM</name>
<evidence type="ECO:0000256" key="1">
    <source>
        <dbReference type="SAM" id="SignalP"/>
    </source>
</evidence>
<sequence>MKKLVIALCFLSAAFSGAASASYIKFSVDSYMDIYDWDDYYIETIWLESEYYVDVETQELVGATLSTSYGDYAFSSKYGFGSGSLWAGIWYWGHGLVTNYSVSFKALSGSGHRFSLSGWYENHFPRNDKYLCIQDFSCDDDALLSDVSTWEDAEGGEGADYGYMYDLGPNELTGRYSDSSTGGFWEVDDIPNLLKQRILVPETSSWLTMLVVFGFIATRTAARKKS</sequence>
<reference evidence="3" key="1">
    <citation type="journal article" date="2019" name="Int. J. Syst. Evol. Microbiol.">
        <title>The Global Catalogue of Microorganisms (GCM) 10K type strain sequencing project: providing services to taxonomists for standard genome sequencing and annotation.</title>
        <authorList>
            <consortium name="The Broad Institute Genomics Platform"/>
            <consortium name="The Broad Institute Genome Sequencing Center for Infectious Disease"/>
            <person name="Wu L."/>
            <person name="Ma J."/>
        </authorList>
    </citation>
    <scope>NUCLEOTIDE SEQUENCE [LARGE SCALE GENOMIC DNA]</scope>
    <source>
        <strain evidence="3">CGMCC 1.10992</strain>
    </source>
</reference>
<feature type="chain" id="PRO_5047030554" description="PEP-CTERM sorting domain-containing protein" evidence="1">
    <location>
        <begin position="22"/>
        <end position="226"/>
    </location>
</feature>
<protein>
    <recommendedName>
        <fullName evidence="4">PEP-CTERM sorting domain-containing protein</fullName>
    </recommendedName>
</protein>
<accession>A0ABW4XG64</accession>
<keyword evidence="1" id="KW-0732">Signal</keyword>
<proteinExistence type="predicted"/>
<comment type="caution">
    <text evidence="2">The sequence shown here is derived from an EMBL/GenBank/DDBJ whole genome shotgun (WGS) entry which is preliminary data.</text>
</comment>
<dbReference type="EMBL" id="JBHUHT010000003">
    <property type="protein sequence ID" value="MFD2094476.1"/>
    <property type="molecule type" value="Genomic_DNA"/>
</dbReference>
<feature type="signal peptide" evidence="1">
    <location>
        <begin position="1"/>
        <end position="21"/>
    </location>
</feature>
<gene>
    <name evidence="2" type="ORF">ACFSJ3_00635</name>
</gene>